<dbReference type="GO" id="GO:0016020">
    <property type="term" value="C:membrane"/>
    <property type="evidence" value="ECO:0007669"/>
    <property type="project" value="UniProtKB-SubCell"/>
</dbReference>
<dbReference type="SUPFAM" id="SSF103473">
    <property type="entry name" value="MFS general substrate transporter"/>
    <property type="match status" value="1"/>
</dbReference>
<comment type="caution">
    <text evidence="4">The sequence shown here is derived from an EMBL/GenBank/DDBJ whole genome shotgun (WGS) entry which is preliminary data.</text>
</comment>
<feature type="transmembrane region" description="Helical" evidence="3">
    <location>
        <begin position="300"/>
        <end position="320"/>
    </location>
</feature>
<name>A0A2H3HQ65_FUSOX</name>
<evidence type="ECO:0000313" key="4">
    <source>
        <dbReference type="EMBL" id="PCD44557.1"/>
    </source>
</evidence>
<dbReference type="InterPro" id="IPR036259">
    <property type="entry name" value="MFS_trans_sf"/>
</dbReference>
<proteinExistence type="predicted"/>
<dbReference type="Gene3D" id="1.20.1250.20">
    <property type="entry name" value="MFS general substrate transporter like domains"/>
    <property type="match status" value="1"/>
</dbReference>
<reference evidence="4 5" key="1">
    <citation type="journal article" date="2016" name="Environ. Microbiol.">
        <title>Effector profiles distinguish formae speciales of Fusarium oxysporum.</title>
        <authorList>
            <person name="van Dam P."/>
            <person name="Fokkens L."/>
            <person name="Schmidt S.M."/>
            <person name="Linmans J.H."/>
            <person name="Kistler H.C."/>
            <person name="Ma L.J."/>
            <person name="Rep M."/>
        </authorList>
    </citation>
    <scope>NUCLEOTIDE SEQUENCE [LARGE SCALE GENOMIC DNA]</scope>
    <source>
        <strain evidence="4 5">Forc016</strain>
    </source>
</reference>
<feature type="transmembrane region" description="Helical" evidence="3">
    <location>
        <begin position="189"/>
        <end position="207"/>
    </location>
</feature>
<dbReference type="PANTHER" id="PTHR42910:SF1">
    <property type="entry name" value="MAJOR FACILITATOR SUPERFAMILY (MFS) PROFILE DOMAIN-CONTAINING PROTEIN"/>
    <property type="match status" value="1"/>
</dbReference>
<gene>
    <name evidence="4" type="ORF">AU210_000014</name>
</gene>
<evidence type="ECO:0000256" key="2">
    <source>
        <dbReference type="ARBA" id="ARBA00023180"/>
    </source>
</evidence>
<dbReference type="STRING" id="327505.A0A2H3HQ65"/>
<evidence type="ECO:0000256" key="1">
    <source>
        <dbReference type="ARBA" id="ARBA00004141"/>
    </source>
</evidence>
<dbReference type="InterPro" id="IPR011701">
    <property type="entry name" value="MFS"/>
</dbReference>
<feature type="transmembrane region" description="Helical" evidence="3">
    <location>
        <begin position="157"/>
        <end position="177"/>
    </location>
</feature>
<dbReference type="PANTHER" id="PTHR42910">
    <property type="entry name" value="TRANSPORTER SCO4007-RELATED"/>
    <property type="match status" value="1"/>
</dbReference>
<keyword evidence="3" id="KW-0472">Membrane</keyword>
<feature type="transmembrane region" description="Helical" evidence="3">
    <location>
        <begin position="269"/>
        <end position="288"/>
    </location>
</feature>
<feature type="transmembrane region" description="Helical" evidence="3">
    <location>
        <begin position="219"/>
        <end position="239"/>
    </location>
</feature>
<keyword evidence="3" id="KW-0812">Transmembrane</keyword>
<dbReference type="GO" id="GO:0022857">
    <property type="term" value="F:transmembrane transporter activity"/>
    <property type="evidence" value="ECO:0007669"/>
    <property type="project" value="InterPro"/>
</dbReference>
<accession>A0A2H3HQ65</accession>
<keyword evidence="3" id="KW-1133">Transmembrane helix</keyword>
<organism evidence="4 5">
    <name type="scientific">Fusarium oxysporum f. sp. radicis-cucumerinum</name>
    <dbReference type="NCBI Taxonomy" id="327505"/>
    <lineage>
        <taxon>Eukaryota</taxon>
        <taxon>Fungi</taxon>
        <taxon>Dikarya</taxon>
        <taxon>Ascomycota</taxon>
        <taxon>Pezizomycotina</taxon>
        <taxon>Sordariomycetes</taxon>
        <taxon>Hypocreomycetidae</taxon>
        <taxon>Hypocreales</taxon>
        <taxon>Nectriaceae</taxon>
        <taxon>Fusarium</taxon>
        <taxon>Fusarium oxysporum species complex</taxon>
    </lineage>
</organism>
<feature type="transmembrane region" description="Helical" evidence="3">
    <location>
        <begin position="132"/>
        <end position="151"/>
    </location>
</feature>
<feature type="transmembrane region" description="Helical" evidence="3">
    <location>
        <begin position="426"/>
        <end position="446"/>
    </location>
</feature>
<keyword evidence="2" id="KW-0325">Glycoprotein</keyword>
<dbReference type="Pfam" id="PF07690">
    <property type="entry name" value="MFS_1"/>
    <property type="match status" value="1"/>
</dbReference>
<comment type="subcellular location">
    <subcellularLocation>
        <location evidence="1">Membrane</location>
        <topology evidence="1">Multi-pass membrane protein</topology>
    </subcellularLocation>
</comment>
<dbReference type="EMBL" id="MABQ02000001">
    <property type="protein sequence ID" value="PCD44557.1"/>
    <property type="molecule type" value="Genomic_DNA"/>
</dbReference>
<evidence type="ECO:0000256" key="3">
    <source>
        <dbReference type="SAM" id="Phobius"/>
    </source>
</evidence>
<dbReference type="AlphaFoldDB" id="A0A2H3HQ65"/>
<feature type="transmembrane region" description="Helical" evidence="3">
    <location>
        <begin position="332"/>
        <end position="352"/>
    </location>
</feature>
<protein>
    <recommendedName>
        <fullName evidence="6">Major facilitator superfamily (MFS) profile domain-containing protein</fullName>
    </recommendedName>
</protein>
<evidence type="ECO:0000313" key="5">
    <source>
        <dbReference type="Proteomes" id="UP000219602"/>
    </source>
</evidence>
<reference evidence="4 5" key="2">
    <citation type="journal article" date="2017" name="Sci. Rep.">
        <title>A mobile pathogenicity chromosome in Fusarium oxysporum for infection of multiple cucurbit species.</title>
        <authorList>
            <person name="van Dam P."/>
            <person name="Fokkens L."/>
            <person name="Ayukawa Y."/>
            <person name="van der Gragt M."/>
            <person name="Ter Horst A."/>
            <person name="Brankovics B."/>
            <person name="Houterman P.M."/>
            <person name="Arie T."/>
            <person name="Rep M."/>
        </authorList>
    </citation>
    <scope>NUCLEOTIDE SEQUENCE [LARGE SCALE GENOMIC DNA]</scope>
    <source>
        <strain evidence="4 5">Forc016</strain>
    </source>
</reference>
<sequence>MDELTPLGAVPPGPEAFHGQVDLGNVQSSNLTLSAHGKFWLLLKTLDYCPRQCRWDSEHPTPLSWGLCLLFAFSGAFTVGKLYYNHPILDILAEDFDIGLEKASQIPTLMQAGCATGLLLCPVRDIVCLRPFVLLLVFVTVNMWLGLYITTSFSTFQALYFLVALTTVTRQVILLLVAQLAPFFRRATMISIVSGGLFMSILLARIISGVVTQYESWRIVYWISFGLQYLMLIMLFLFLPDYPPVHSSGHITYFKINYTIVMIPLRQPLLVQTSMMAFFVGAAVVSYWTVLTFLLSSSIFNLSTLAIGLFALVGMPPFLINPVLSSFITDRYHPAYSAIIAIMIGIAGVLIGNFVGTFFLAGPIIQGLLVDLCLVMSQTANRAQLPAVEPSARNRVNTVYTVARFCGMLMGTAVGNHLYAQEGWCYSSGASIAFLGVALVLAVVPGPHETGWIGWRGGWGCKMECPALVEQEQV</sequence>
<evidence type="ECO:0008006" key="6">
    <source>
        <dbReference type="Google" id="ProtNLM"/>
    </source>
</evidence>
<dbReference type="Proteomes" id="UP000219602">
    <property type="component" value="Chromosome 1"/>
</dbReference>